<keyword evidence="2" id="KW-1185">Reference proteome</keyword>
<accession>A0A081PDB8</accession>
<organism evidence="1 2">
    <name type="scientific">Pedobacter antarcticus 4BY</name>
    <dbReference type="NCBI Taxonomy" id="1358423"/>
    <lineage>
        <taxon>Bacteria</taxon>
        <taxon>Pseudomonadati</taxon>
        <taxon>Bacteroidota</taxon>
        <taxon>Sphingobacteriia</taxon>
        <taxon>Sphingobacteriales</taxon>
        <taxon>Sphingobacteriaceae</taxon>
        <taxon>Pedobacter</taxon>
    </lineage>
</organism>
<evidence type="ECO:0000313" key="2">
    <source>
        <dbReference type="Proteomes" id="UP000028007"/>
    </source>
</evidence>
<name>A0A081PDB8_9SPHI</name>
<dbReference type="AlphaFoldDB" id="A0A081PDB8"/>
<gene>
    <name evidence="1" type="ORF">N180_04670</name>
</gene>
<proteinExistence type="predicted"/>
<sequence length="70" mass="7840">MPLNLYMVIPELQASNTIKNGSNAAIKAVFAINAEVPSAKPAEPDQFIEWQLPLADLFNSWRNNKKMILI</sequence>
<protein>
    <submittedName>
        <fullName evidence="1">Uncharacterized protein</fullName>
    </submittedName>
</protein>
<comment type="caution">
    <text evidence="1">The sequence shown here is derived from an EMBL/GenBank/DDBJ whole genome shotgun (WGS) entry which is preliminary data.</text>
</comment>
<reference evidence="1 2" key="1">
    <citation type="journal article" date="1992" name="Int. J. Syst. Bacteriol.">
        <title>Sphingobacterium antarcticus sp. nov. a Psychrotrophic Bacterium from the Soils of Schirmacher Oasis, Antarctica.</title>
        <authorList>
            <person name="Shivaji S."/>
            <person name="Ray M.K."/>
            <person name="Rao N.S."/>
            <person name="Saiserr L."/>
            <person name="Jagannadham M.V."/>
            <person name="Kumar G.S."/>
            <person name="Reddy G."/>
            <person name="Bhargava P.M."/>
        </authorList>
    </citation>
    <scope>NUCLEOTIDE SEQUENCE [LARGE SCALE GENOMIC DNA]</scope>
    <source>
        <strain evidence="1 2">4BY</strain>
    </source>
</reference>
<dbReference type="EMBL" id="JNFF01000110">
    <property type="protein sequence ID" value="KEQ28691.1"/>
    <property type="molecule type" value="Genomic_DNA"/>
</dbReference>
<evidence type="ECO:0000313" key="1">
    <source>
        <dbReference type="EMBL" id="KEQ28691.1"/>
    </source>
</evidence>
<dbReference type="Proteomes" id="UP000028007">
    <property type="component" value="Unassembled WGS sequence"/>
</dbReference>